<proteinExistence type="predicted"/>
<keyword evidence="2" id="KW-1185">Reference proteome</keyword>
<evidence type="ECO:0000313" key="2">
    <source>
        <dbReference type="Proteomes" id="UP000594014"/>
    </source>
</evidence>
<sequence length="1716" mass="178373">MMKRKRARLVAMILSVVMVLPTLNPVFAATRTNGTFTGTAAGRGGQVQVTIQMEDDRITDIGADGPNETPAYWNAAIEVLETIKENNGTENVDAIAGATLSSKAILEAANKALNKALPGFSSGSGSANNPYLISSDTQLFWFADQVNGGEPFEGAYISLDADLELTEEWTPIGSNSSMPFAGVFNGQGHTISGMQIGASADPAVISYAGLFGYVKNTAEIRNLHLEDVAMVIQGSGTSYAGALVAYAENKSSSGLGTVLDHCTVEGSLVMTNTAATMAGGLIGFGNQYGLISNCGADVAVSIDAGGGILNAGGLIGMASINSMVINSYSLGSVNGRSSSSTNSNVGGLAGTLSGIYYNDYTAGEVTTTGDKVRVGGLAGNVAAAAIAIRTYWNENLADAAGNLSGVLHSSSAGKSETALSSQEFADLMSGGLSSNAREVGAVLAAEKITAITMADMTDKIGNEFYDWQFKGGSVVLSSTLWSESEIDTSIFAGGSGTEESPYLISNESQLRKFAVSFTSKIDYSGKYVALTDDITLTEEWMPIGEGEYAFCGVFDGNGRTISQLRIGSSSSPKYDEIDTRYFGLFGVLENATVKNLNIEAEIYTAGEGSLYVGALAGYAENTLVDGLSVSGNVSGTSGNGAAGSLWKANHFGGGLIGYQSKGALVNSTSHATVFSGAQGGLAEAGGLVGLSNRALIANCYSTGDISGMTRRGNIDGREYEGMAAVGGIAGVFAGTMVQCYSSAKTSTDTYSTYVGVLAGWVTGIGNLYKSYYTTDSIQEIEGRAISPVEYAGWLVGPGINDEGEAYTGSIAYGMEGITAAETGTEAFAAKLNANFDELSVDVETLWPKAVLKKWILHDGEVKPNGAAAVITYVQPDIPEAEFQGEYYDGTYFGRSEDKTLIVKVEIAKDKIQDISVSSYSGEIFDFSNLLQQIKSSNGISTLTGADAATIRLKDAVSTVFKKAILWDTTGYGSVSASIFAGGTGTQQDPYQISTETQLRAFAASVNTDESYHGKYVKLTKNITLTGEWQSIGGNAPHVFKGTFDGNYKTISNLKTGSKSEPANIAFAGLFSYLSEAVVKNLTLKNVEIHAKNSGSRNVFVAGLAATAGEVYEGPCYISGITVNGNLSARSNTGAAYIGAVSARLEKSVVNNCSADVHLAASSQSGSRIYAGGLLGIFARSAVISNVAKGSIQVSSTVNKTASGGVTGFHSGVSFNNVTDMDIHSVKATTDIGGVAGRNTGIGLMLPGYYSESSSQQNGDVPLSSNVGVGVIVTGTGGGCGAVEGLTSYQSEADLITTLNGNLTDSTIRERILQLLELWNVELPESITMGKWSVFGGGLVLDQSGSGVSLLNGRMITVEVPQDPDPTPTPSTGGSSGNTKSTTTTETSTDKDGTVTTKTINTKTGVVTTVSIKTNGDKATRIDQPDGSASIVMENKNGTSSKTQITSSGQVTSAVSLNQSSVSAAAGSALTLPVPTMPLVADRDVAPRITLNTEGKTAILVKIPVERVTSSTVVILVGQDGTETILKDSISDANGVIALVMPGATIKIINNNKHFEDVSSSAWYQEAVGFASGREILSGTGTSSFSPSEPMTRGMLWTALSRYDGQTGTGGETWYSSAQRWASENDVSDGSNPEGNITREQLASILYRYAGSPSVQGSLDGYKDAGQISSWADAALQWAVAKGILNGREGGLLDPQAQANRAEVAAILMRYIKDKNH</sequence>
<dbReference type="EMBL" id="CP042469">
    <property type="protein sequence ID" value="QOX64652.1"/>
    <property type="molecule type" value="Genomic_DNA"/>
</dbReference>
<evidence type="ECO:0000313" key="1">
    <source>
        <dbReference type="EMBL" id="QOX64652.1"/>
    </source>
</evidence>
<dbReference type="Proteomes" id="UP000594014">
    <property type="component" value="Chromosome"/>
</dbReference>
<name>A0ACD1ADQ1_9FIRM</name>
<gene>
    <name evidence="1" type="ORF">FRZ06_15525</name>
</gene>
<organism evidence="1 2">
    <name type="scientific">Anoxybacterium hadale</name>
    <dbReference type="NCBI Taxonomy" id="3408580"/>
    <lineage>
        <taxon>Bacteria</taxon>
        <taxon>Bacillati</taxon>
        <taxon>Bacillota</taxon>
        <taxon>Clostridia</taxon>
        <taxon>Peptostreptococcales</taxon>
        <taxon>Anaerovoracaceae</taxon>
        <taxon>Anoxybacterium</taxon>
    </lineage>
</organism>
<accession>A0ACD1ADQ1</accession>
<reference evidence="1" key="1">
    <citation type="submission" date="2019-08" db="EMBL/GenBank/DDBJ databases">
        <title>Genome sequence of Clostridiales bacterium MT110.</title>
        <authorList>
            <person name="Cao J."/>
        </authorList>
    </citation>
    <scope>NUCLEOTIDE SEQUENCE</scope>
    <source>
        <strain evidence="1">MT110</strain>
    </source>
</reference>
<protein>
    <submittedName>
        <fullName evidence="1">FMN-binding protein</fullName>
    </submittedName>
</protein>